<dbReference type="GO" id="GO:0016020">
    <property type="term" value="C:membrane"/>
    <property type="evidence" value="ECO:0007669"/>
    <property type="project" value="InterPro"/>
</dbReference>
<evidence type="ECO:0000256" key="9">
    <source>
        <dbReference type="SAM" id="Coils"/>
    </source>
</evidence>
<sequence>MNSKLILNIVELSKALSDGNYSQRIITDYDENPLNQIITHLNALADKLLINPPKVDDREAMQIEHFTNTISSYACSDFTNKLPISKNATILDAIATGINLLGEELEQTTISRDYFSNIYDAVSEILIITDVSGKILDVNAATEKLLLHQKKKFINRNVVGLLDPKNKLLKEEISNKIKKGCKDCSICSNCGVFETILFDKAGKAIPFSFILSKIRDGNSQHEGFLLIFRDISEQKNKKINDLKIIIAEQEKERNRIANDLHDSLGQELNAIKIFLHTLTLMDPTDPNFKKTLETCQSLSNKSIESIREISFDIMPRSLKEGGLIYALDEIITKLNSVCNISCSITHKPLNLNTENQILIFRIIQEFINNSLRHTSGSQISLTLTIIKKRIHILIKDNGSGFKMNDETKGNGIHNIISRLTLLKAEYEFNSELGKGTKLSFSVPNE</sequence>
<dbReference type="EC" id="2.7.13.3" evidence="2"/>
<protein>
    <recommendedName>
        <fullName evidence="2">histidine kinase</fullName>
        <ecNumber evidence="2">2.7.13.3</ecNumber>
    </recommendedName>
</protein>
<keyword evidence="8" id="KW-0902">Two-component regulatory system</keyword>
<dbReference type="InterPro" id="IPR050482">
    <property type="entry name" value="Sensor_HK_TwoCompSys"/>
</dbReference>
<dbReference type="EMBL" id="QCZI01000015">
    <property type="protein sequence ID" value="PWA04386.1"/>
    <property type="molecule type" value="Genomic_DNA"/>
</dbReference>
<accession>A0A2U1JGX0</accession>
<keyword evidence="13" id="KW-1185">Reference proteome</keyword>
<dbReference type="GO" id="GO:0046983">
    <property type="term" value="F:protein dimerization activity"/>
    <property type="evidence" value="ECO:0007669"/>
    <property type="project" value="InterPro"/>
</dbReference>
<dbReference type="GO" id="GO:0000155">
    <property type="term" value="F:phosphorelay sensor kinase activity"/>
    <property type="evidence" value="ECO:0007669"/>
    <property type="project" value="InterPro"/>
</dbReference>
<dbReference type="Proteomes" id="UP000245449">
    <property type="component" value="Unassembled WGS sequence"/>
</dbReference>
<evidence type="ECO:0000256" key="6">
    <source>
        <dbReference type="ARBA" id="ARBA00022777"/>
    </source>
</evidence>
<feature type="domain" description="PAS" evidence="11">
    <location>
        <begin position="111"/>
        <end position="167"/>
    </location>
</feature>
<dbReference type="PROSITE" id="PS50109">
    <property type="entry name" value="HIS_KIN"/>
    <property type="match status" value="1"/>
</dbReference>
<dbReference type="InterPro" id="IPR036890">
    <property type="entry name" value="HATPase_C_sf"/>
</dbReference>
<dbReference type="InterPro" id="IPR035965">
    <property type="entry name" value="PAS-like_dom_sf"/>
</dbReference>
<keyword evidence="5" id="KW-0547">Nucleotide-binding</keyword>
<comment type="catalytic activity">
    <reaction evidence="1">
        <text>ATP + protein L-histidine = ADP + protein N-phospho-L-histidine.</text>
        <dbReference type="EC" id="2.7.13.3"/>
    </reaction>
</comment>
<keyword evidence="3" id="KW-0597">Phosphoprotein</keyword>
<dbReference type="Pfam" id="PF13426">
    <property type="entry name" value="PAS_9"/>
    <property type="match status" value="1"/>
</dbReference>
<dbReference type="OrthoDB" id="9778366at2"/>
<organism evidence="12 13">
    <name type="scientific">Flavobacterium psychrotolerans</name>
    <dbReference type="NCBI Taxonomy" id="2169410"/>
    <lineage>
        <taxon>Bacteria</taxon>
        <taxon>Pseudomonadati</taxon>
        <taxon>Bacteroidota</taxon>
        <taxon>Flavobacteriia</taxon>
        <taxon>Flavobacteriales</taxon>
        <taxon>Flavobacteriaceae</taxon>
        <taxon>Flavobacterium</taxon>
    </lineage>
</organism>
<feature type="domain" description="Histidine kinase" evidence="10">
    <location>
        <begin position="259"/>
        <end position="445"/>
    </location>
</feature>
<dbReference type="Pfam" id="PF07730">
    <property type="entry name" value="HisKA_3"/>
    <property type="match status" value="1"/>
</dbReference>
<evidence type="ECO:0000256" key="4">
    <source>
        <dbReference type="ARBA" id="ARBA00022679"/>
    </source>
</evidence>
<dbReference type="Gene3D" id="3.30.450.20">
    <property type="entry name" value="PAS domain"/>
    <property type="match status" value="1"/>
</dbReference>
<keyword evidence="6" id="KW-0418">Kinase</keyword>
<dbReference type="PANTHER" id="PTHR24421">
    <property type="entry name" value="NITRATE/NITRITE SENSOR PROTEIN NARX-RELATED"/>
    <property type="match status" value="1"/>
</dbReference>
<gene>
    <name evidence="12" type="ORF">DB895_11580</name>
</gene>
<evidence type="ECO:0000256" key="5">
    <source>
        <dbReference type="ARBA" id="ARBA00022741"/>
    </source>
</evidence>
<dbReference type="SUPFAM" id="SSF55785">
    <property type="entry name" value="PYP-like sensor domain (PAS domain)"/>
    <property type="match status" value="1"/>
</dbReference>
<evidence type="ECO:0000313" key="13">
    <source>
        <dbReference type="Proteomes" id="UP000245449"/>
    </source>
</evidence>
<dbReference type="AlphaFoldDB" id="A0A2U1JGX0"/>
<reference evidence="12 13" key="1">
    <citation type="submission" date="2018-04" db="EMBL/GenBank/DDBJ databases">
        <title>Flavobacterium sp. nov., isolated from glacier ice.</title>
        <authorList>
            <person name="Liu Q."/>
            <person name="Xin Y.-H."/>
        </authorList>
    </citation>
    <scope>NUCLEOTIDE SEQUENCE [LARGE SCALE GENOMIC DNA]</scope>
    <source>
        <strain evidence="12 13">RB1R5</strain>
    </source>
</reference>
<evidence type="ECO:0000259" key="10">
    <source>
        <dbReference type="PROSITE" id="PS50109"/>
    </source>
</evidence>
<dbReference type="InterPro" id="IPR005467">
    <property type="entry name" value="His_kinase_dom"/>
</dbReference>
<dbReference type="GO" id="GO:0005524">
    <property type="term" value="F:ATP binding"/>
    <property type="evidence" value="ECO:0007669"/>
    <property type="project" value="UniProtKB-KW"/>
</dbReference>
<keyword evidence="4" id="KW-0808">Transferase</keyword>
<evidence type="ECO:0000256" key="2">
    <source>
        <dbReference type="ARBA" id="ARBA00012438"/>
    </source>
</evidence>
<evidence type="ECO:0000256" key="1">
    <source>
        <dbReference type="ARBA" id="ARBA00000085"/>
    </source>
</evidence>
<dbReference type="InterPro" id="IPR003594">
    <property type="entry name" value="HATPase_dom"/>
</dbReference>
<dbReference type="Gene3D" id="3.30.565.10">
    <property type="entry name" value="Histidine kinase-like ATPase, C-terminal domain"/>
    <property type="match status" value="1"/>
</dbReference>
<evidence type="ECO:0000313" key="12">
    <source>
        <dbReference type="EMBL" id="PWA04386.1"/>
    </source>
</evidence>
<name>A0A2U1JGX0_9FLAO</name>
<comment type="caution">
    <text evidence="12">The sequence shown here is derived from an EMBL/GenBank/DDBJ whole genome shotgun (WGS) entry which is preliminary data.</text>
</comment>
<dbReference type="CDD" id="cd16917">
    <property type="entry name" value="HATPase_UhpB-NarQ-NarX-like"/>
    <property type="match status" value="1"/>
</dbReference>
<evidence type="ECO:0000256" key="7">
    <source>
        <dbReference type="ARBA" id="ARBA00022840"/>
    </source>
</evidence>
<feature type="coiled-coil region" evidence="9">
    <location>
        <begin position="232"/>
        <end position="259"/>
    </location>
</feature>
<dbReference type="CDD" id="cd00130">
    <property type="entry name" value="PAS"/>
    <property type="match status" value="1"/>
</dbReference>
<dbReference type="InterPro" id="IPR000014">
    <property type="entry name" value="PAS"/>
</dbReference>
<evidence type="ECO:0000259" key="11">
    <source>
        <dbReference type="PROSITE" id="PS50112"/>
    </source>
</evidence>
<evidence type="ECO:0000256" key="8">
    <source>
        <dbReference type="ARBA" id="ARBA00023012"/>
    </source>
</evidence>
<dbReference type="SUPFAM" id="SSF55874">
    <property type="entry name" value="ATPase domain of HSP90 chaperone/DNA topoisomerase II/histidine kinase"/>
    <property type="match status" value="1"/>
</dbReference>
<keyword evidence="9" id="KW-0175">Coiled coil</keyword>
<dbReference type="InterPro" id="IPR011712">
    <property type="entry name" value="Sig_transdc_His_kin_sub3_dim/P"/>
</dbReference>
<dbReference type="Gene3D" id="1.20.5.1930">
    <property type="match status" value="1"/>
</dbReference>
<dbReference type="Pfam" id="PF02518">
    <property type="entry name" value="HATPase_c"/>
    <property type="match status" value="1"/>
</dbReference>
<evidence type="ECO:0000256" key="3">
    <source>
        <dbReference type="ARBA" id="ARBA00022553"/>
    </source>
</evidence>
<proteinExistence type="predicted"/>
<keyword evidence="7" id="KW-0067">ATP-binding</keyword>
<dbReference type="PROSITE" id="PS50112">
    <property type="entry name" value="PAS"/>
    <property type="match status" value="1"/>
</dbReference>
<dbReference type="RefSeq" id="WP_116725525.1">
    <property type="nucleotide sequence ID" value="NZ_QCZI01000015.1"/>
</dbReference>
<dbReference type="PANTHER" id="PTHR24421:SF10">
    <property type="entry name" value="NITRATE_NITRITE SENSOR PROTEIN NARQ"/>
    <property type="match status" value="1"/>
</dbReference>
<dbReference type="NCBIfam" id="TIGR00229">
    <property type="entry name" value="sensory_box"/>
    <property type="match status" value="1"/>
</dbReference>